<dbReference type="InterPro" id="IPR000210">
    <property type="entry name" value="BTB/POZ_dom"/>
</dbReference>
<gene>
    <name evidence="4" type="ORF">NTJ_00655</name>
</gene>
<feature type="domain" description="BTB" evidence="3">
    <location>
        <begin position="384"/>
        <end position="453"/>
    </location>
</feature>
<protein>
    <submittedName>
        <fullName evidence="4">RCC1 and BTB domain-containing protein</fullName>
    </submittedName>
</protein>
<feature type="repeat" description="RCC1" evidence="2">
    <location>
        <begin position="48"/>
        <end position="102"/>
    </location>
</feature>
<dbReference type="PROSITE" id="PS50097">
    <property type="entry name" value="BTB"/>
    <property type="match status" value="1"/>
</dbReference>
<evidence type="ECO:0000313" key="5">
    <source>
        <dbReference type="Proteomes" id="UP001307889"/>
    </source>
</evidence>
<dbReference type="SUPFAM" id="SSF54695">
    <property type="entry name" value="POZ domain"/>
    <property type="match status" value="1"/>
</dbReference>
<dbReference type="PROSITE" id="PS50012">
    <property type="entry name" value="RCC1_3"/>
    <property type="match status" value="2"/>
</dbReference>
<dbReference type="PANTHER" id="PTHR22872">
    <property type="entry name" value="BTK-BINDING PROTEIN-RELATED"/>
    <property type="match status" value="1"/>
</dbReference>
<feature type="repeat" description="RCC1" evidence="2">
    <location>
        <begin position="204"/>
        <end position="258"/>
    </location>
</feature>
<dbReference type="Gene3D" id="2.130.10.30">
    <property type="entry name" value="Regulator of chromosome condensation 1/beta-lactamase-inhibitor protein II"/>
    <property type="match status" value="2"/>
</dbReference>
<dbReference type="SMART" id="SM00225">
    <property type="entry name" value="BTB"/>
    <property type="match status" value="1"/>
</dbReference>
<reference evidence="4 5" key="1">
    <citation type="submission" date="2023-09" db="EMBL/GenBank/DDBJ databases">
        <title>Nesidiocoris tenuis whole genome shotgun sequence.</title>
        <authorList>
            <person name="Shibata T."/>
            <person name="Shimoda M."/>
            <person name="Kobayashi T."/>
            <person name="Uehara T."/>
        </authorList>
    </citation>
    <scope>NUCLEOTIDE SEQUENCE [LARGE SCALE GENOMIC DNA]</scope>
    <source>
        <strain evidence="4 5">Japan</strain>
    </source>
</reference>
<organism evidence="4 5">
    <name type="scientific">Nesidiocoris tenuis</name>
    <dbReference type="NCBI Taxonomy" id="355587"/>
    <lineage>
        <taxon>Eukaryota</taxon>
        <taxon>Metazoa</taxon>
        <taxon>Ecdysozoa</taxon>
        <taxon>Arthropoda</taxon>
        <taxon>Hexapoda</taxon>
        <taxon>Insecta</taxon>
        <taxon>Pterygota</taxon>
        <taxon>Neoptera</taxon>
        <taxon>Paraneoptera</taxon>
        <taxon>Hemiptera</taxon>
        <taxon>Heteroptera</taxon>
        <taxon>Panheteroptera</taxon>
        <taxon>Cimicomorpha</taxon>
        <taxon>Miridae</taxon>
        <taxon>Dicyphina</taxon>
        <taxon>Nesidiocoris</taxon>
    </lineage>
</organism>
<proteinExistence type="predicted"/>
<sequence length="538" mass="59867">MEDKNYVGLKDWDLFKNVDLNILTQIRLCHIFSETRTLLGAIYIDYQDKVFARGYNGKHCKLGLPCATIVGNVPETRIPELTNENITTIATGYRHGAALSENGNVFFWGLDLSCSDSQPDKVTQRPKIMNEKLQFMKGEFGKQIACSGNALAVITQRSRLLVWGFVDGSAPASYIAGEVVLGPSAMPKSVVGGGWHFAVVTTTRQLYTFGNGSSGALGYEWDIDRDDFKTPRKVKGLPEEPIGHVACSQSATLVYLQPWSLFIFGANSLGELGLQSSVKDASVFVPTRINLSEAIQTVYASLYNSIFYATTANPKRTFRWGYDTTRLKPQIIESKTPISCFANRALPIHATDSTSAAGSAPTLFAESDSNVGQLQELCDENLFSDLTIRFRDGTTFKAHRSVLYTRSEHFKIMLQPSHFAEGQATELDMSAYDPNAYRTYLRYVYKGCVDAVSTETLVHLFMIADEYMETALRDHCFEKFTSLINVSSVGQLYQVTKFCGCPQLSTECYAFAMENLDALIEDVKQRNLQGFLESLLSF</sequence>
<dbReference type="InterPro" id="IPR009091">
    <property type="entry name" value="RCC1/BLIP-II"/>
</dbReference>
<dbReference type="PROSITE" id="PS00626">
    <property type="entry name" value="RCC1_2"/>
    <property type="match status" value="1"/>
</dbReference>
<dbReference type="Gene3D" id="3.30.710.10">
    <property type="entry name" value="Potassium Channel Kv1.1, Chain A"/>
    <property type="match status" value="1"/>
</dbReference>
<accession>A0ABN7A6M6</accession>
<keyword evidence="5" id="KW-1185">Reference proteome</keyword>
<dbReference type="InterPro" id="IPR011333">
    <property type="entry name" value="SKP1/BTB/POZ_sf"/>
</dbReference>
<dbReference type="SUPFAM" id="SSF50985">
    <property type="entry name" value="RCC1/BLIP-II"/>
    <property type="match status" value="1"/>
</dbReference>
<evidence type="ECO:0000259" key="3">
    <source>
        <dbReference type="PROSITE" id="PS50097"/>
    </source>
</evidence>
<dbReference type="InterPro" id="IPR000408">
    <property type="entry name" value="Reg_chr_condens"/>
</dbReference>
<keyword evidence="1" id="KW-0677">Repeat</keyword>
<evidence type="ECO:0000313" key="4">
    <source>
        <dbReference type="EMBL" id="BES87849.1"/>
    </source>
</evidence>
<evidence type="ECO:0000256" key="1">
    <source>
        <dbReference type="ARBA" id="ARBA00022737"/>
    </source>
</evidence>
<dbReference type="Pfam" id="PF00415">
    <property type="entry name" value="RCC1"/>
    <property type="match status" value="1"/>
</dbReference>
<name>A0ABN7A6M6_9HEMI</name>
<dbReference type="InterPro" id="IPR051625">
    <property type="entry name" value="Signaling_Regulatory_Domain"/>
</dbReference>
<dbReference type="EMBL" id="AP028909">
    <property type="protein sequence ID" value="BES87849.1"/>
    <property type="molecule type" value="Genomic_DNA"/>
</dbReference>
<dbReference type="Pfam" id="PF00651">
    <property type="entry name" value="BTB"/>
    <property type="match status" value="1"/>
</dbReference>
<evidence type="ECO:0000256" key="2">
    <source>
        <dbReference type="PROSITE-ProRule" id="PRU00235"/>
    </source>
</evidence>
<dbReference type="Proteomes" id="UP001307889">
    <property type="component" value="Chromosome 1"/>
</dbReference>